<evidence type="ECO:0000313" key="7">
    <source>
        <dbReference type="Proteomes" id="UP000315235"/>
    </source>
</evidence>
<dbReference type="AlphaFoldDB" id="A0A553GXC9"/>
<dbReference type="GO" id="GO:0008202">
    <property type="term" value="P:steroid metabolic process"/>
    <property type="evidence" value="ECO:0007669"/>
    <property type="project" value="UniProtKB-ARBA"/>
</dbReference>
<evidence type="ECO:0000256" key="3">
    <source>
        <dbReference type="ARBA" id="ARBA00022827"/>
    </source>
</evidence>
<comment type="caution">
    <text evidence="6">The sequence shown here is derived from an EMBL/GenBank/DDBJ whole genome shotgun (WGS) entry which is preliminary data.</text>
</comment>
<sequence>MKATESTRAAEPDLDLAVIGAGLAGLTGALRAAELGLRVAVFEAGREHKYPANTRYSGGVFHVAFEDIHAPPALLEEALLAATGGFAEPALVRALAEDAGRAVDWLAGHGALFGRGGPLAFMGCMLQPFSLREPGLANHWPERGADRLLAELERRIERQGGVVVRGARGRRLCMADGVCQGVEVEFADGTRQVQPAAAVLLADGGFQGNPALVERHLSPRPEALCARGAGSGRGDGLLMAEAAGAWLRHLDRFYGHVQAAEALTDDALWPYPILDLVASVAVVVNGSGRRFTDEGLGGVSLANAIAAQADPLSTFVIMDEPIWERVGREFLLPPNPTLEERGVRIHRAPTVERLAAQLGMPADVLARTLADHNAAAVTGRGASLAPPRTARTSTLGRPPAMITTAPFMAIRLCAGITYTMGGVAIDAHGRVLDRHARAIPGLFAAGSTSAGLEGGPLSGYVGGLAKALVFGLRAGEQVARERRAG</sequence>
<dbReference type="Proteomes" id="UP000315235">
    <property type="component" value="Unassembled WGS sequence"/>
</dbReference>
<protein>
    <submittedName>
        <fullName evidence="6">FAD-binding protein</fullName>
    </submittedName>
</protein>
<comment type="cofactor">
    <cofactor evidence="1">
        <name>FAD</name>
        <dbReference type="ChEBI" id="CHEBI:57692"/>
    </cofactor>
</comment>
<dbReference type="GO" id="GO:0016491">
    <property type="term" value="F:oxidoreductase activity"/>
    <property type="evidence" value="ECO:0007669"/>
    <property type="project" value="UniProtKB-KW"/>
</dbReference>
<keyword evidence="2" id="KW-0285">Flavoprotein</keyword>
<dbReference type="InterPro" id="IPR027477">
    <property type="entry name" value="Succ_DH/fumarate_Rdtase_cat_sf"/>
</dbReference>
<keyword evidence="4" id="KW-0560">Oxidoreductase</keyword>
<dbReference type="EMBL" id="VJOY01000009">
    <property type="protein sequence ID" value="TRX74164.1"/>
    <property type="molecule type" value="Genomic_DNA"/>
</dbReference>
<dbReference type="Gene3D" id="3.50.50.60">
    <property type="entry name" value="FAD/NAD(P)-binding domain"/>
    <property type="match status" value="1"/>
</dbReference>
<name>A0A553GXC9_9PSED</name>
<keyword evidence="3" id="KW-0274">FAD</keyword>
<evidence type="ECO:0000259" key="5">
    <source>
        <dbReference type="Pfam" id="PF00890"/>
    </source>
</evidence>
<dbReference type="Pfam" id="PF00890">
    <property type="entry name" value="FAD_binding_2"/>
    <property type="match status" value="1"/>
</dbReference>
<evidence type="ECO:0000256" key="1">
    <source>
        <dbReference type="ARBA" id="ARBA00001974"/>
    </source>
</evidence>
<accession>A0A553GXC9</accession>
<dbReference type="PANTHER" id="PTHR43400:SF10">
    <property type="entry name" value="3-OXOSTEROID 1-DEHYDROGENASE"/>
    <property type="match status" value="1"/>
</dbReference>
<evidence type="ECO:0000313" key="6">
    <source>
        <dbReference type="EMBL" id="TRX74164.1"/>
    </source>
</evidence>
<evidence type="ECO:0000256" key="2">
    <source>
        <dbReference type="ARBA" id="ARBA00022630"/>
    </source>
</evidence>
<dbReference type="OrthoDB" id="9813348at2"/>
<dbReference type="RefSeq" id="WP_143488902.1">
    <property type="nucleotide sequence ID" value="NZ_VJOY01000009.1"/>
</dbReference>
<organism evidence="6 7">
    <name type="scientific">Pseudomonas mangiferae</name>
    <dbReference type="NCBI Taxonomy" id="2593654"/>
    <lineage>
        <taxon>Bacteria</taxon>
        <taxon>Pseudomonadati</taxon>
        <taxon>Pseudomonadota</taxon>
        <taxon>Gammaproteobacteria</taxon>
        <taxon>Pseudomonadales</taxon>
        <taxon>Pseudomonadaceae</taxon>
        <taxon>Pseudomonas</taxon>
    </lineage>
</organism>
<evidence type="ECO:0000256" key="4">
    <source>
        <dbReference type="ARBA" id="ARBA00023002"/>
    </source>
</evidence>
<reference evidence="6 7" key="1">
    <citation type="submission" date="2019-07" db="EMBL/GenBank/DDBJ databases">
        <title>Pseudomonas mangiferae sp. nov., isolated from bark of mango tree in Thailand.</title>
        <authorList>
            <person name="Srisuk N."/>
            <person name="Anurat P."/>
        </authorList>
    </citation>
    <scope>NUCLEOTIDE SEQUENCE [LARGE SCALE GENOMIC DNA]</scope>
    <source>
        <strain evidence="6 7">DMKU_BBB3-04</strain>
    </source>
</reference>
<feature type="domain" description="FAD-dependent oxidoreductase 2 FAD-binding" evidence="5">
    <location>
        <begin position="15"/>
        <end position="454"/>
    </location>
</feature>
<dbReference type="PRINTS" id="PR00368">
    <property type="entry name" value="FADPNR"/>
</dbReference>
<dbReference type="Gene3D" id="3.90.700.10">
    <property type="entry name" value="Succinate dehydrogenase/fumarate reductase flavoprotein, catalytic domain"/>
    <property type="match status" value="1"/>
</dbReference>
<dbReference type="InterPro" id="IPR003953">
    <property type="entry name" value="FAD-dep_OxRdtase_2_FAD-bd"/>
</dbReference>
<gene>
    <name evidence="6" type="ORF">FM069_13595</name>
</gene>
<dbReference type="InterPro" id="IPR036188">
    <property type="entry name" value="FAD/NAD-bd_sf"/>
</dbReference>
<keyword evidence="7" id="KW-1185">Reference proteome</keyword>
<dbReference type="SUPFAM" id="SSF56425">
    <property type="entry name" value="Succinate dehydrogenase/fumarate reductase flavoprotein, catalytic domain"/>
    <property type="match status" value="1"/>
</dbReference>
<dbReference type="InterPro" id="IPR050315">
    <property type="entry name" value="FAD-oxidoreductase_2"/>
</dbReference>
<proteinExistence type="predicted"/>
<dbReference type="PANTHER" id="PTHR43400">
    <property type="entry name" value="FUMARATE REDUCTASE"/>
    <property type="match status" value="1"/>
</dbReference>
<dbReference type="SUPFAM" id="SSF51905">
    <property type="entry name" value="FAD/NAD(P)-binding domain"/>
    <property type="match status" value="1"/>
</dbReference>